<name>A0A939FL97_9ACTN</name>
<evidence type="ECO:0000313" key="3">
    <source>
        <dbReference type="Proteomes" id="UP000664781"/>
    </source>
</evidence>
<dbReference type="Pfam" id="PF04149">
    <property type="entry name" value="DUF397"/>
    <property type="match status" value="1"/>
</dbReference>
<dbReference type="InterPro" id="IPR007278">
    <property type="entry name" value="DUF397"/>
</dbReference>
<sequence length="77" mass="8184">MITEVGPTALEIANEKSWFKSSYSTDTGAASCVSIAPLTDRVGIRDTKQNNGPAVVIPAAAWTSFIREVQADRLTGT</sequence>
<proteinExistence type="predicted"/>
<dbReference type="AlphaFoldDB" id="A0A939FL97"/>
<reference evidence="2" key="1">
    <citation type="submission" date="2021-03" db="EMBL/GenBank/DDBJ databases">
        <title>Streptomyces strains.</title>
        <authorList>
            <person name="Lund M.B."/>
            <person name="Toerring T."/>
        </authorList>
    </citation>
    <scope>NUCLEOTIDE SEQUENCE</scope>
    <source>
        <strain evidence="2">JCM 4242</strain>
    </source>
</reference>
<dbReference type="Proteomes" id="UP000664781">
    <property type="component" value="Unassembled WGS sequence"/>
</dbReference>
<feature type="domain" description="DUF397" evidence="1">
    <location>
        <begin position="17"/>
        <end position="69"/>
    </location>
</feature>
<dbReference type="RefSeq" id="WP_207246657.1">
    <property type="nucleotide sequence ID" value="NZ_JAFMOF010000001.1"/>
</dbReference>
<accession>A0A939FL97</accession>
<dbReference type="EMBL" id="JAFMOF010000001">
    <property type="protein sequence ID" value="MBO0651895.1"/>
    <property type="molecule type" value="Genomic_DNA"/>
</dbReference>
<evidence type="ECO:0000313" key="2">
    <source>
        <dbReference type="EMBL" id="MBO0651895.1"/>
    </source>
</evidence>
<evidence type="ECO:0000259" key="1">
    <source>
        <dbReference type="Pfam" id="PF04149"/>
    </source>
</evidence>
<protein>
    <submittedName>
        <fullName evidence="2">DUF397 domain-containing protein</fullName>
    </submittedName>
</protein>
<comment type="caution">
    <text evidence="2">The sequence shown here is derived from an EMBL/GenBank/DDBJ whole genome shotgun (WGS) entry which is preliminary data.</text>
</comment>
<gene>
    <name evidence="2" type="ORF">J1792_03520</name>
</gene>
<keyword evidence="3" id="KW-1185">Reference proteome</keyword>
<organism evidence="2 3">
    <name type="scientific">Streptomyces triculaminicus</name>
    <dbReference type="NCBI Taxonomy" id="2816232"/>
    <lineage>
        <taxon>Bacteria</taxon>
        <taxon>Bacillati</taxon>
        <taxon>Actinomycetota</taxon>
        <taxon>Actinomycetes</taxon>
        <taxon>Kitasatosporales</taxon>
        <taxon>Streptomycetaceae</taxon>
        <taxon>Streptomyces</taxon>
    </lineage>
</organism>